<keyword evidence="3" id="KW-1185">Reference proteome</keyword>
<dbReference type="SUPFAM" id="SSF143422">
    <property type="entry name" value="Transposase IS200-like"/>
    <property type="match status" value="1"/>
</dbReference>
<dbReference type="RefSeq" id="WP_132976009.1">
    <property type="nucleotide sequence ID" value="NZ_SMAO01000002.1"/>
</dbReference>
<dbReference type="InterPro" id="IPR002686">
    <property type="entry name" value="Transposase_17"/>
</dbReference>
<gene>
    <name evidence="2" type="ORF">EDC35_102212</name>
</gene>
<comment type="caution">
    <text evidence="2">The sequence shown here is derived from an EMBL/GenBank/DDBJ whole genome shotgun (WGS) entry which is preliminary data.</text>
</comment>
<name>A0A4R3N3U0_9GAMM</name>
<dbReference type="GO" id="GO:0006313">
    <property type="term" value="P:DNA transposition"/>
    <property type="evidence" value="ECO:0007669"/>
    <property type="project" value="InterPro"/>
</dbReference>
<dbReference type="SMART" id="SM01321">
    <property type="entry name" value="Y1_Tnp"/>
    <property type="match status" value="1"/>
</dbReference>
<dbReference type="AlphaFoldDB" id="A0A4R3N3U0"/>
<dbReference type="GO" id="GO:0043565">
    <property type="term" value="F:sequence-specific DNA binding"/>
    <property type="evidence" value="ECO:0007669"/>
    <property type="project" value="TreeGrafter"/>
</dbReference>
<feature type="domain" description="Transposase IS200-like" evidence="1">
    <location>
        <begin position="9"/>
        <end position="137"/>
    </location>
</feature>
<dbReference type="GO" id="GO:0004803">
    <property type="term" value="F:transposase activity"/>
    <property type="evidence" value="ECO:0007669"/>
    <property type="project" value="InterPro"/>
</dbReference>
<dbReference type="InterPro" id="IPR036515">
    <property type="entry name" value="Transposase_17_sf"/>
</dbReference>
<dbReference type="NCBIfam" id="NF047646">
    <property type="entry name" value="REP_Tyr_transpos"/>
    <property type="match status" value="1"/>
</dbReference>
<organism evidence="2 3">
    <name type="scientific">Thiobaca trueperi</name>
    <dbReference type="NCBI Taxonomy" id="127458"/>
    <lineage>
        <taxon>Bacteria</taxon>
        <taxon>Pseudomonadati</taxon>
        <taxon>Pseudomonadota</taxon>
        <taxon>Gammaproteobacteria</taxon>
        <taxon>Chromatiales</taxon>
        <taxon>Chromatiaceae</taxon>
        <taxon>Thiobaca</taxon>
    </lineage>
</organism>
<protein>
    <submittedName>
        <fullName evidence="2">Putative transposase</fullName>
    </submittedName>
</protein>
<evidence type="ECO:0000313" key="2">
    <source>
        <dbReference type="EMBL" id="TCT22881.1"/>
    </source>
</evidence>
<sequence>MSHYRRCYLPGGSFFLTTVTERRRPILCTDLARACLRAAILDCQRQHPFRLDAIVLMPDHFHAIFTLPPDDTHYPKRMGLIKKRFTQCWLAAGGAEQSRSASRQRYRRRGVWQRRFMEHTLRDQRDYTNHLNYPHFNPVKHGHAACPRDWPYSSFHRWVNCGAYTPDWGCGAVPDIDIDDLSRALGE</sequence>
<dbReference type="InterPro" id="IPR052715">
    <property type="entry name" value="RAYT_transposase"/>
</dbReference>
<dbReference type="PANTHER" id="PTHR36966">
    <property type="entry name" value="REP-ASSOCIATED TYROSINE TRANSPOSASE"/>
    <property type="match status" value="1"/>
</dbReference>
<evidence type="ECO:0000313" key="3">
    <source>
        <dbReference type="Proteomes" id="UP000295717"/>
    </source>
</evidence>
<dbReference type="Gene3D" id="3.30.70.1290">
    <property type="entry name" value="Transposase IS200-like"/>
    <property type="match status" value="1"/>
</dbReference>
<evidence type="ECO:0000259" key="1">
    <source>
        <dbReference type="SMART" id="SM01321"/>
    </source>
</evidence>
<dbReference type="PANTHER" id="PTHR36966:SF1">
    <property type="entry name" value="REP-ASSOCIATED TYROSINE TRANSPOSASE"/>
    <property type="match status" value="1"/>
</dbReference>
<dbReference type="Pfam" id="PF01797">
    <property type="entry name" value="Y1_Tnp"/>
    <property type="match status" value="1"/>
</dbReference>
<dbReference type="OrthoDB" id="9794403at2"/>
<accession>A0A4R3N3U0</accession>
<dbReference type="EMBL" id="SMAO01000002">
    <property type="protein sequence ID" value="TCT22881.1"/>
    <property type="molecule type" value="Genomic_DNA"/>
</dbReference>
<proteinExistence type="predicted"/>
<reference evidence="2 3" key="1">
    <citation type="submission" date="2019-03" db="EMBL/GenBank/DDBJ databases">
        <title>Genomic Encyclopedia of Type Strains, Phase IV (KMG-IV): sequencing the most valuable type-strain genomes for metagenomic binning, comparative biology and taxonomic classification.</title>
        <authorList>
            <person name="Goeker M."/>
        </authorList>
    </citation>
    <scope>NUCLEOTIDE SEQUENCE [LARGE SCALE GENOMIC DNA]</scope>
    <source>
        <strain evidence="2 3">DSM 13587</strain>
    </source>
</reference>
<dbReference type="Proteomes" id="UP000295717">
    <property type="component" value="Unassembled WGS sequence"/>
</dbReference>